<keyword evidence="13" id="KW-1185">Reference proteome</keyword>
<evidence type="ECO:0000256" key="8">
    <source>
        <dbReference type="ARBA" id="ARBA00023012"/>
    </source>
</evidence>
<dbReference type="KEGG" id="afs:AFR_24595"/>
<name>U5W5C7_9ACTN</name>
<feature type="transmembrane region" description="Helical" evidence="9">
    <location>
        <begin position="12"/>
        <end position="32"/>
    </location>
</feature>
<dbReference type="GO" id="GO:0046983">
    <property type="term" value="F:protein dimerization activity"/>
    <property type="evidence" value="ECO:0007669"/>
    <property type="project" value="InterPro"/>
</dbReference>
<dbReference type="HOGENOM" id="CLU_000445_20_1_11"/>
<dbReference type="AlphaFoldDB" id="U5W5C7"/>
<keyword evidence="8" id="KW-0902">Two-component regulatory system</keyword>
<evidence type="ECO:0000259" key="11">
    <source>
        <dbReference type="Pfam" id="PF07730"/>
    </source>
</evidence>
<keyword evidence="9" id="KW-0812">Transmembrane</keyword>
<reference evidence="12 13" key="1">
    <citation type="journal article" date="2014" name="J. Biotechnol.">
        <title>Complete genome sequence of the actinobacterium Actinoplanes friuliensis HAG 010964, producer of the lipopeptide antibiotic friulimycin.</title>
        <authorList>
            <person name="Ruckert C."/>
            <person name="Szczepanowski R."/>
            <person name="Albersmeier A."/>
            <person name="Goesmann A."/>
            <person name="Fischer N."/>
            <person name="Steinkamper A."/>
            <person name="Puhler A."/>
            <person name="Biener R."/>
            <person name="Schwartz D."/>
            <person name="Kalinowski J."/>
        </authorList>
    </citation>
    <scope>NUCLEOTIDE SEQUENCE [LARGE SCALE GENOMIC DNA]</scope>
    <source>
        <strain evidence="12 13">DSM 7358</strain>
    </source>
</reference>
<comment type="catalytic activity">
    <reaction evidence="1">
        <text>ATP + protein L-histidine = ADP + protein N-phospho-L-histidine.</text>
        <dbReference type="EC" id="2.7.13.3"/>
    </reaction>
</comment>
<dbReference type="EMBL" id="CP006272">
    <property type="protein sequence ID" value="AGZ43185.1"/>
    <property type="molecule type" value="Genomic_DNA"/>
</dbReference>
<dbReference type="PATRIC" id="fig|1246995.3.peg.4983"/>
<dbReference type="RefSeq" id="WP_023363775.1">
    <property type="nucleotide sequence ID" value="NC_022657.1"/>
</dbReference>
<dbReference type="EC" id="2.7.13.3" evidence="2"/>
<dbReference type="GO" id="GO:0005524">
    <property type="term" value="F:ATP binding"/>
    <property type="evidence" value="ECO:0007669"/>
    <property type="project" value="UniProtKB-KW"/>
</dbReference>
<proteinExistence type="predicted"/>
<evidence type="ECO:0000256" key="3">
    <source>
        <dbReference type="ARBA" id="ARBA00022553"/>
    </source>
</evidence>
<protein>
    <recommendedName>
        <fullName evidence="2">histidine kinase</fullName>
        <ecNumber evidence="2">2.7.13.3</ecNumber>
    </recommendedName>
</protein>
<dbReference type="Pfam" id="PF07730">
    <property type="entry name" value="HisKA_3"/>
    <property type="match status" value="1"/>
</dbReference>
<keyword evidence="9" id="KW-0472">Membrane</keyword>
<evidence type="ECO:0000313" key="13">
    <source>
        <dbReference type="Proteomes" id="UP000017746"/>
    </source>
</evidence>
<dbReference type="OrthoDB" id="227596at2"/>
<feature type="transmembrane region" description="Helical" evidence="9">
    <location>
        <begin position="64"/>
        <end position="85"/>
    </location>
</feature>
<keyword evidence="4" id="KW-0808">Transferase</keyword>
<keyword evidence="6 12" id="KW-0418">Kinase</keyword>
<dbReference type="Proteomes" id="UP000017746">
    <property type="component" value="Chromosome"/>
</dbReference>
<sequence length="365" mass="38084">MHLPRGREQTADVLVAGGVLVFLVLLVLVTPGGPNGPVELALALACAVVQAGTVGVMRRAPEAALAVGIAAGIGLELLAPGVGWLGQSPALLACYAMIRGPRRSLWVLALLVAATPAKLAGGDWSIVLLEAAGPALGWSLGELGRTRKLRREDERRRIVAQERTRIARELHDVLAHTVSVIVVQAAAAEDVFDRRPDQARKALGTIGTAARSTLAELRVLLQTMSAGEDGADPPGPQPGLGQLDALAASLGATGLRVELRTTLRELPAAVDLSAYRIVQESLTNTLRHSQATRARVTVHCADDTVRVEIHDDGPARAAGRVDGSGRRGILGMRERARLLGGTLDAGPLPDGGFRVRADLPVAAAA</sequence>
<dbReference type="SUPFAM" id="SSF55874">
    <property type="entry name" value="ATPase domain of HSP90 chaperone/DNA topoisomerase II/histidine kinase"/>
    <property type="match status" value="1"/>
</dbReference>
<dbReference type="STRING" id="1246995.AFR_24595"/>
<gene>
    <name evidence="12" type="ORF">AFR_24595</name>
</gene>
<keyword evidence="5" id="KW-0547">Nucleotide-binding</keyword>
<evidence type="ECO:0000313" key="12">
    <source>
        <dbReference type="EMBL" id="AGZ43185.1"/>
    </source>
</evidence>
<dbReference type="InterPro" id="IPR036890">
    <property type="entry name" value="HATPase_C_sf"/>
</dbReference>
<dbReference type="PANTHER" id="PTHR24421">
    <property type="entry name" value="NITRATE/NITRITE SENSOR PROTEIN NARX-RELATED"/>
    <property type="match status" value="1"/>
</dbReference>
<evidence type="ECO:0000256" key="1">
    <source>
        <dbReference type="ARBA" id="ARBA00000085"/>
    </source>
</evidence>
<dbReference type="InterPro" id="IPR003594">
    <property type="entry name" value="HATPase_dom"/>
</dbReference>
<dbReference type="GO" id="GO:0000155">
    <property type="term" value="F:phosphorelay sensor kinase activity"/>
    <property type="evidence" value="ECO:0007669"/>
    <property type="project" value="InterPro"/>
</dbReference>
<feature type="domain" description="Histidine kinase/HSP90-like ATPase" evidence="10">
    <location>
        <begin position="273"/>
        <end position="362"/>
    </location>
</feature>
<evidence type="ECO:0000256" key="2">
    <source>
        <dbReference type="ARBA" id="ARBA00012438"/>
    </source>
</evidence>
<evidence type="ECO:0000256" key="4">
    <source>
        <dbReference type="ARBA" id="ARBA00022679"/>
    </source>
</evidence>
<dbReference type="InterPro" id="IPR050482">
    <property type="entry name" value="Sensor_HK_TwoCompSys"/>
</dbReference>
<evidence type="ECO:0000256" key="5">
    <source>
        <dbReference type="ARBA" id="ARBA00022741"/>
    </source>
</evidence>
<organism evidence="12 13">
    <name type="scientific">Actinoplanes friuliensis DSM 7358</name>
    <dbReference type="NCBI Taxonomy" id="1246995"/>
    <lineage>
        <taxon>Bacteria</taxon>
        <taxon>Bacillati</taxon>
        <taxon>Actinomycetota</taxon>
        <taxon>Actinomycetes</taxon>
        <taxon>Micromonosporales</taxon>
        <taxon>Micromonosporaceae</taxon>
        <taxon>Actinoplanes</taxon>
    </lineage>
</organism>
<evidence type="ECO:0000256" key="9">
    <source>
        <dbReference type="SAM" id="Phobius"/>
    </source>
</evidence>
<keyword evidence="7" id="KW-0067">ATP-binding</keyword>
<keyword evidence="9" id="KW-1133">Transmembrane helix</keyword>
<evidence type="ECO:0000259" key="10">
    <source>
        <dbReference type="Pfam" id="PF02518"/>
    </source>
</evidence>
<evidence type="ECO:0000256" key="7">
    <source>
        <dbReference type="ARBA" id="ARBA00022840"/>
    </source>
</evidence>
<keyword evidence="3" id="KW-0597">Phosphoprotein</keyword>
<evidence type="ECO:0000256" key="6">
    <source>
        <dbReference type="ARBA" id="ARBA00022777"/>
    </source>
</evidence>
<dbReference type="CDD" id="cd16917">
    <property type="entry name" value="HATPase_UhpB-NarQ-NarX-like"/>
    <property type="match status" value="1"/>
</dbReference>
<dbReference type="InterPro" id="IPR011712">
    <property type="entry name" value="Sig_transdc_His_kin_sub3_dim/P"/>
</dbReference>
<dbReference type="Gene3D" id="3.30.565.10">
    <property type="entry name" value="Histidine kinase-like ATPase, C-terminal domain"/>
    <property type="match status" value="1"/>
</dbReference>
<accession>U5W5C7</accession>
<feature type="domain" description="Signal transduction histidine kinase subgroup 3 dimerisation and phosphoacceptor" evidence="11">
    <location>
        <begin position="162"/>
        <end position="225"/>
    </location>
</feature>
<dbReference type="GO" id="GO:0016020">
    <property type="term" value="C:membrane"/>
    <property type="evidence" value="ECO:0007669"/>
    <property type="project" value="InterPro"/>
</dbReference>
<dbReference type="PANTHER" id="PTHR24421:SF10">
    <property type="entry name" value="NITRATE_NITRITE SENSOR PROTEIN NARQ"/>
    <property type="match status" value="1"/>
</dbReference>
<dbReference type="eggNOG" id="COG4585">
    <property type="taxonomic scope" value="Bacteria"/>
</dbReference>
<dbReference type="Gene3D" id="1.20.5.1930">
    <property type="match status" value="1"/>
</dbReference>
<dbReference type="Pfam" id="PF02518">
    <property type="entry name" value="HATPase_c"/>
    <property type="match status" value="1"/>
</dbReference>